<dbReference type="InterPro" id="IPR007048">
    <property type="entry name" value="IraD/Gp25-like"/>
</dbReference>
<dbReference type="SUPFAM" id="SSF160719">
    <property type="entry name" value="gpW/gp25-like"/>
    <property type="match status" value="1"/>
</dbReference>
<dbReference type="Proteomes" id="UP001199260">
    <property type="component" value="Unassembled WGS sequence"/>
</dbReference>
<comment type="caution">
    <text evidence="2">The sequence shown here is derived from an EMBL/GenBank/DDBJ whole genome shotgun (WGS) entry which is preliminary data.</text>
</comment>
<keyword evidence="3" id="KW-1185">Reference proteome</keyword>
<evidence type="ECO:0000313" key="2">
    <source>
        <dbReference type="EMBL" id="MCD2166819.1"/>
    </source>
</evidence>
<organism evidence="2 3">
    <name type="scientific">Comamonas koreensis</name>
    <dbReference type="NCBI Taxonomy" id="160825"/>
    <lineage>
        <taxon>Bacteria</taxon>
        <taxon>Pseudomonadati</taxon>
        <taxon>Pseudomonadota</taxon>
        <taxon>Betaproteobacteria</taxon>
        <taxon>Burkholderiales</taxon>
        <taxon>Comamonadaceae</taxon>
        <taxon>Comamonas</taxon>
    </lineage>
</organism>
<name>A0AAW4Y171_9BURK</name>
<protein>
    <submittedName>
        <fullName evidence="2">GPW/gp25 family protein</fullName>
    </submittedName>
</protein>
<gene>
    <name evidence="2" type="ORF">LPW39_16975</name>
</gene>
<evidence type="ECO:0000259" key="1">
    <source>
        <dbReference type="Pfam" id="PF04965"/>
    </source>
</evidence>
<reference evidence="2 3" key="1">
    <citation type="submission" date="2021-11" db="EMBL/GenBank/DDBJ databases">
        <title>Genome sequence.</title>
        <authorList>
            <person name="Sun Q."/>
        </authorList>
    </citation>
    <scope>NUCLEOTIDE SEQUENCE [LARGE SCALE GENOMIC DNA]</scope>
    <source>
        <strain evidence="2 3">KCTC 12005</strain>
    </source>
</reference>
<evidence type="ECO:0000313" key="3">
    <source>
        <dbReference type="Proteomes" id="UP001199260"/>
    </source>
</evidence>
<dbReference type="AlphaFoldDB" id="A0AAW4Y171"/>
<dbReference type="RefSeq" id="WP_230777938.1">
    <property type="nucleotide sequence ID" value="NZ_JAJNCT010000021.1"/>
</dbReference>
<dbReference type="Pfam" id="PF04965">
    <property type="entry name" value="GPW_gp25"/>
    <property type="match status" value="1"/>
</dbReference>
<dbReference type="EMBL" id="JAJNCT010000021">
    <property type="protein sequence ID" value="MCD2166819.1"/>
    <property type="molecule type" value="Genomic_DNA"/>
</dbReference>
<accession>A0AAW4Y171</accession>
<proteinExistence type="predicted"/>
<dbReference type="Gene3D" id="3.10.450.40">
    <property type="match status" value="1"/>
</dbReference>
<sequence length="119" mass="13295">MMNAQTGTRMDAISHLRQSVMDILTTPIGSRVMRRDYGSLLQALVDQPDNLLAQTRVFSAIQSALMRWEPRIEVKQIKSLRDPSRPGYAEYQILGTYNSDFGASQPLRLSVPIAWGASA</sequence>
<feature type="domain" description="IraD/Gp25-like" evidence="1">
    <location>
        <begin position="15"/>
        <end position="93"/>
    </location>
</feature>